<sequence length="354" mass="39476">MYCERFTRTWFILILFAAVVSAAYGEHVMPSIIIFGDSTLDAGNNNYLETVVKSNFPPYGRDFNPKIPTGRFCNGFMVTDFIAERLGLPFPMPYLHPEAKGEKIVKGVNFASSGSGYFDGTAQNFNVASLKQQLQWYHSYRNKLITIVGRENASTILSEALHVISTGSNDYVNNYYLNPLLQEQYDTQEFQRKLLLSFEEFVQELYSAGARKIIATSLPALGCLPSQITLHGGGRSVCVDSINKQAAAFNEELRKDIIVLGENLKGLKLVYFDAYSMLLEASNNPIKFGFTHARRACCGLGLLATAILCNKLTPGTCSNASSYIFWDSFHPSSQFNLLIANDFFTHGLLPILKR</sequence>
<proteinExistence type="predicted"/>
<accession>A0ACC2AN83</accession>
<gene>
    <name evidence="1" type="ORF">O6H91_20G016800</name>
</gene>
<reference evidence="2" key="1">
    <citation type="journal article" date="2024" name="Proc. Natl. Acad. Sci. U.S.A.">
        <title>Extraordinary preservation of gene collinearity over three hundred million years revealed in homosporous lycophytes.</title>
        <authorList>
            <person name="Li C."/>
            <person name="Wickell D."/>
            <person name="Kuo L.Y."/>
            <person name="Chen X."/>
            <person name="Nie B."/>
            <person name="Liao X."/>
            <person name="Peng D."/>
            <person name="Ji J."/>
            <person name="Jenkins J."/>
            <person name="Williams M."/>
            <person name="Shu S."/>
            <person name="Plott C."/>
            <person name="Barry K."/>
            <person name="Rajasekar S."/>
            <person name="Grimwood J."/>
            <person name="Han X."/>
            <person name="Sun S."/>
            <person name="Hou Z."/>
            <person name="He W."/>
            <person name="Dai G."/>
            <person name="Sun C."/>
            <person name="Schmutz J."/>
            <person name="Leebens-Mack J.H."/>
            <person name="Li F.W."/>
            <person name="Wang L."/>
        </authorList>
    </citation>
    <scope>NUCLEOTIDE SEQUENCE [LARGE SCALE GENOMIC DNA]</scope>
    <source>
        <strain evidence="2">cv. PW_Plant_1</strain>
    </source>
</reference>
<evidence type="ECO:0000313" key="1">
    <source>
        <dbReference type="EMBL" id="KAJ7518955.1"/>
    </source>
</evidence>
<protein>
    <submittedName>
        <fullName evidence="1">Uncharacterized protein</fullName>
    </submittedName>
</protein>
<dbReference type="EMBL" id="CM055111">
    <property type="protein sequence ID" value="KAJ7518955.1"/>
    <property type="molecule type" value="Genomic_DNA"/>
</dbReference>
<name>A0ACC2AN83_DIPCM</name>
<comment type="caution">
    <text evidence="1">The sequence shown here is derived from an EMBL/GenBank/DDBJ whole genome shotgun (WGS) entry which is preliminary data.</text>
</comment>
<evidence type="ECO:0000313" key="2">
    <source>
        <dbReference type="Proteomes" id="UP001162992"/>
    </source>
</evidence>
<dbReference type="Proteomes" id="UP001162992">
    <property type="component" value="Chromosome 20"/>
</dbReference>
<keyword evidence="2" id="KW-1185">Reference proteome</keyword>
<organism evidence="1 2">
    <name type="scientific">Diphasiastrum complanatum</name>
    <name type="common">Issler's clubmoss</name>
    <name type="synonym">Lycopodium complanatum</name>
    <dbReference type="NCBI Taxonomy" id="34168"/>
    <lineage>
        <taxon>Eukaryota</taxon>
        <taxon>Viridiplantae</taxon>
        <taxon>Streptophyta</taxon>
        <taxon>Embryophyta</taxon>
        <taxon>Tracheophyta</taxon>
        <taxon>Lycopodiopsida</taxon>
        <taxon>Lycopodiales</taxon>
        <taxon>Lycopodiaceae</taxon>
        <taxon>Lycopodioideae</taxon>
        <taxon>Diphasiastrum</taxon>
    </lineage>
</organism>